<dbReference type="EMBL" id="PDJD01000001">
    <property type="protein sequence ID" value="PFG18511.1"/>
    <property type="molecule type" value="Genomic_DNA"/>
</dbReference>
<organism evidence="7 8">
    <name type="scientific">Serinibacter salmoneus</name>
    <dbReference type="NCBI Taxonomy" id="556530"/>
    <lineage>
        <taxon>Bacteria</taxon>
        <taxon>Bacillati</taxon>
        <taxon>Actinomycetota</taxon>
        <taxon>Actinomycetes</taxon>
        <taxon>Micrococcales</taxon>
        <taxon>Beutenbergiaceae</taxon>
        <taxon>Serinibacter</taxon>
    </lineage>
</organism>
<evidence type="ECO:0000313" key="8">
    <source>
        <dbReference type="Proteomes" id="UP000224915"/>
    </source>
</evidence>
<feature type="domain" description="PD-(D/E)XK endonuclease-like" evidence="6">
    <location>
        <begin position="720"/>
        <end position="1003"/>
    </location>
</feature>
<keyword evidence="3" id="KW-0547">Nucleotide-binding</keyword>
<comment type="caution">
    <text evidence="7">The sequence shown here is derived from an EMBL/GenBank/DDBJ whole genome shotgun (WGS) entry which is preliminary data.</text>
</comment>
<dbReference type="GO" id="GO:0004386">
    <property type="term" value="F:helicase activity"/>
    <property type="evidence" value="ECO:0007669"/>
    <property type="project" value="UniProtKB-KW"/>
</dbReference>
<keyword evidence="5" id="KW-0234">DNA repair</keyword>
<dbReference type="GO" id="GO:0006281">
    <property type="term" value="P:DNA repair"/>
    <property type="evidence" value="ECO:0007669"/>
    <property type="project" value="UniProtKB-KW"/>
</dbReference>
<dbReference type="InterPro" id="IPR038726">
    <property type="entry name" value="PDDEXK_AddAB-type"/>
</dbReference>
<evidence type="ECO:0000256" key="2">
    <source>
        <dbReference type="ARBA" id="ARBA00022763"/>
    </source>
</evidence>
<accession>A0A2A9CWJ7</accession>
<evidence type="ECO:0000256" key="5">
    <source>
        <dbReference type="ARBA" id="ARBA00023204"/>
    </source>
</evidence>
<evidence type="ECO:0000259" key="6">
    <source>
        <dbReference type="Pfam" id="PF12705"/>
    </source>
</evidence>
<evidence type="ECO:0000256" key="4">
    <source>
        <dbReference type="ARBA" id="ARBA00022839"/>
    </source>
</evidence>
<evidence type="ECO:0000256" key="3">
    <source>
        <dbReference type="ARBA" id="ARBA00022806"/>
    </source>
</evidence>
<sequence length="1044" mass="111493">MNRLITAGFGAPALQALRRAVEHAKHGDPLAPVTILCPDNIAAVAARRALAHGIGGRPGVAAIDVTTTRRLAEHLVQATGATTRPVTSALLTALWRRELERAPGVFAPVIDRPATVRALVRAHHELRDAPAVALRAVAEGSHLGADLVRLHRAVLAALVSDGRQDAAAILEAAAAHLPDGAAHLGPVILHLPGEPEATEATFLRALAAATPLTAILGTTGNPAVDAPATAAFTTILGVEADPPGATTPHPTEPIAGAVVHTSDSDEEVREALRRTRRLLAAGTPAHRIALLYPVAAPYARLLHDHLAAAGIAANGPGVRPLRDRAIADAFLALLALDPERLDRIAVFDWFGRAPILHGAAARVVPRTAWDRIAREAGVTRGTWAPRLADHTERLTGILAATREDPEASEATIAHHERALAAAQDLAAFITELTETLRAGREATTWADLGAWAARTFARYLGAAASARMTRLPQDEQRAATAIETTLGGLGELDAIAAGPPSVADLAEILAVDLDGHRPRVGRFGEGVFVGPIGAATSLETDHTIVLGLAEDLYPGRHRVDPLLPDAVRRSAGLRTDADRLRERHRALLAALACAPEVTATFPRGDLRRGAERLPSRWLMPTLRALTRTPDLQATGWSEASSDRLHAVASHWEGVARGADPGSEQEWRLRRITGGDPLHDGRLAAALELLAARAEESFTRFDGNVAGVAGLPDFTAGDRAIAPTTLERYAGCPHAYFQERLLNVRPLEEPEEILTLSPADLGTIIHEVMDRLTSEAKAAGTLPGFGEPWSAAHRRRMGEIAGEVMDAVERRGLTGHPRLWERERELILGDLTAVLDLDDAAHATQRSRLIASELAFGQRGLAPVQVPIEMPDGAAHLAMRGSADRVEETSEGRLIVTDLKTGSSRTFKDIAQDPVVAGTKLQLPAYAMAAQREFGHEGQEIEAAYWFVGRKYHDERVEVRLDEDLASRYARALGALVAGIRDGQFIPRPPQEDDFSWVKCPYCNPDGVGYGHVRTGAYRKRTDPALADLFALLDPGALAEGSDLG</sequence>
<evidence type="ECO:0000256" key="1">
    <source>
        <dbReference type="ARBA" id="ARBA00022722"/>
    </source>
</evidence>
<keyword evidence="3" id="KW-0067">ATP-binding</keyword>
<dbReference type="InterPro" id="IPR027417">
    <property type="entry name" value="P-loop_NTPase"/>
</dbReference>
<keyword evidence="4" id="KW-0378">Hydrolase</keyword>
<dbReference type="Gene3D" id="3.90.320.10">
    <property type="match status" value="1"/>
</dbReference>
<gene>
    <name evidence="7" type="ORF">ATL40_0047</name>
</gene>
<proteinExistence type="predicted"/>
<reference evidence="7 8" key="1">
    <citation type="submission" date="2017-10" db="EMBL/GenBank/DDBJ databases">
        <title>Sequencing the genomes of 1000 actinobacteria strains.</title>
        <authorList>
            <person name="Klenk H.-P."/>
        </authorList>
    </citation>
    <scope>NUCLEOTIDE SEQUENCE [LARGE SCALE GENOMIC DNA]</scope>
    <source>
        <strain evidence="7 8">DSM 21801</strain>
    </source>
</reference>
<keyword evidence="8" id="KW-1185">Reference proteome</keyword>
<dbReference type="Pfam" id="PF12705">
    <property type="entry name" value="PDDEXK_1"/>
    <property type="match status" value="1"/>
</dbReference>
<dbReference type="GO" id="GO:0004527">
    <property type="term" value="F:exonuclease activity"/>
    <property type="evidence" value="ECO:0007669"/>
    <property type="project" value="UniProtKB-KW"/>
</dbReference>
<keyword evidence="1" id="KW-0540">Nuclease</keyword>
<keyword evidence="2" id="KW-0227">DNA damage</keyword>
<dbReference type="InterPro" id="IPR011604">
    <property type="entry name" value="PDDEXK-like_dom_sf"/>
</dbReference>
<dbReference type="AlphaFoldDB" id="A0A2A9CWJ7"/>
<dbReference type="SUPFAM" id="SSF52540">
    <property type="entry name" value="P-loop containing nucleoside triphosphate hydrolases"/>
    <property type="match status" value="1"/>
</dbReference>
<keyword evidence="4" id="KW-0269">Exonuclease</keyword>
<evidence type="ECO:0000313" key="7">
    <source>
        <dbReference type="EMBL" id="PFG18511.1"/>
    </source>
</evidence>
<dbReference type="RefSeq" id="WP_098467768.1">
    <property type="nucleotide sequence ID" value="NZ_PDJD01000001.1"/>
</dbReference>
<dbReference type="OrthoDB" id="442932at2"/>
<keyword evidence="3" id="KW-0347">Helicase</keyword>
<protein>
    <submittedName>
        <fullName evidence="7">PD-(D/E)XK nuclease superfamily protein</fullName>
    </submittedName>
</protein>
<dbReference type="Proteomes" id="UP000224915">
    <property type="component" value="Unassembled WGS sequence"/>
</dbReference>
<dbReference type="Gene3D" id="3.40.50.300">
    <property type="entry name" value="P-loop containing nucleotide triphosphate hydrolases"/>
    <property type="match status" value="1"/>
</dbReference>
<name>A0A2A9CWJ7_9MICO</name>